<feature type="signal peptide" evidence="7">
    <location>
        <begin position="1"/>
        <end position="24"/>
    </location>
</feature>
<dbReference type="Gene3D" id="2.60.120.430">
    <property type="entry name" value="Galactose-binding lectin"/>
    <property type="match status" value="2"/>
</dbReference>
<dbReference type="Pfam" id="PF13385">
    <property type="entry name" value="Laminin_G_3"/>
    <property type="match status" value="1"/>
</dbReference>
<dbReference type="PANTHER" id="PTHR31297">
    <property type="entry name" value="GLUCAN ENDO-1,6-BETA-GLUCOSIDASE B"/>
    <property type="match status" value="1"/>
</dbReference>
<keyword evidence="10" id="KW-1185">Reference proteome</keyword>
<evidence type="ECO:0000256" key="5">
    <source>
        <dbReference type="ARBA" id="ARBA00023295"/>
    </source>
</evidence>
<dbReference type="GO" id="GO:0009986">
    <property type="term" value="C:cell surface"/>
    <property type="evidence" value="ECO:0007669"/>
    <property type="project" value="TreeGrafter"/>
</dbReference>
<evidence type="ECO:0000313" key="9">
    <source>
        <dbReference type="EMBL" id="MDG0813956.1"/>
    </source>
</evidence>
<evidence type="ECO:0000256" key="4">
    <source>
        <dbReference type="ARBA" id="ARBA00023277"/>
    </source>
</evidence>
<evidence type="ECO:0000256" key="6">
    <source>
        <dbReference type="ARBA" id="ARBA00023326"/>
    </source>
</evidence>
<evidence type="ECO:0000313" key="10">
    <source>
        <dbReference type="Proteomes" id="UP001153404"/>
    </source>
</evidence>
<feature type="chain" id="PRO_5040902543" evidence="7">
    <location>
        <begin position="25"/>
        <end position="1691"/>
    </location>
</feature>
<dbReference type="Gene3D" id="3.20.20.80">
    <property type="entry name" value="Glycosidases"/>
    <property type="match status" value="1"/>
</dbReference>
<dbReference type="CDD" id="cd00110">
    <property type="entry name" value="LamG"/>
    <property type="match status" value="1"/>
</dbReference>
<dbReference type="InterPro" id="IPR042229">
    <property type="entry name" value="Listeria/Bacterioides_rpt_sf"/>
</dbReference>
<evidence type="ECO:0000256" key="1">
    <source>
        <dbReference type="ARBA" id="ARBA00005641"/>
    </source>
</evidence>
<proteinExistence type="inferred from homology"/>
<keyword evidence="2" id="KW-0378">Hydrolase</keyword>
<feature type="domain" description="Glycoside hydrolase family 5" evidence="8">
    <location>
        <begin position="1320"/>
        <end position="1513"/>
    </location>
</feature>
<dbReference type="EMBL" id="JAPDIA010000009">
    <property type="protein sequence ID" value="MDG0813956.1"/>
    <property type="molecule type" value="Genomic_DNA"/>
</dbReference>
<dbReference type="InterPro" id="IPR001791">
    <property type="entry name" value="Laminin_G"/>
</dbReference>
<gene>
    <name evidence="9" type="ORF">OMP40_35210</name>
</gene>
<dbReference type="InterPro" id="IPR017853">
    <property type="entry name" value="GH"/>
</dbReference>
<dbReference type="InterPro" id="IPR001547">
    <property type="entry name" value="Glyco_hydro_5"/>
</dbReference>
<keyword evidence="7" id="KW-0732">Signal</keyword>
<evidence type="ECO:0000256" key="3">
    <source>
        <dbReference type="ARBA" id="ARBA00023001"/>
    </source>
</evidence>
<dbReference type="InterPro" id="IPR013320">
    <property type="entry name" value="ConA-like_dom_sf"/>
</dbReference>
<dbReference type="PANTHER" id="PTHR31297:SF41">
    <property type="entry name" value="ENDOGLUCANASE, PUTATIVE (AFU_ORTHOLOGUE AFUA_5G01830)-RELATED"/>
    <property type="match status" value="1"/>
</dbReference>
<dbReference type="Pfam" id="PF00150">
    <property type="entry name" value="Cellulase"/>
    <property type="match status" value="1"/>
</dbReference>
<dbReference type="SUPFAM" id="SSF49899">
    <property type="entry name" value="Concanavalin A-like lectins/glucanases"/>
    <property type="match status" value="1"/>
</dbReference>
<keyword evidence="5" id="KW-0326">Glycosidase</keyword>
<dbReference type="Gene3D" id="2.60.40.4270">
    <property type="entry name" value="Listeria-Bacteroides repeat domain"/>
    <property type="match status" value="1"/>
</dbReference>
<comment type="similarity">
    <text evidence="1">Belongs to the glycosyl hydrolase 5 (cellulase A) family.</text>
</comment>
<protein>
    <submittedName>
        <fullName evidence="9">LamG domain-containing protein</fullName>
    </submittedName>
</protein>
<dbReference type="InterPro" id="IPR050386">
    <property type="entry name" value="Glycosyl_hydrolase_5"/>
</dbReference>
<evidence type="ECO:0000256" key="7">
    <source>
        <dbReference type="SAM" id="SignalP"/>
    </source>
</evidence>
<comment type="caution">
    <text evidence="9">The sequence shown here is derived from an EMBL/GenBank/DDBJ whole genome shotgun (WGS) entry which is preliminary data.</text>
</comment>
<dbReference type="Gene3D" id="2.60.120.200">
    <property type="match status" value="1"/>
</dbReference>
<accession>A0A9X4QW21</accession>
<organism evidence="9 10">
    <name type="scientific">Cohnella rhizosphaerae</name>
    <dbReference type="NCBI Taxonomy" id="1457232"/>
    <lineage>
        <taxon>Bacteria</taxon>
        <taxon>Bacillati</taxon>
        <taxon>Bacillota</taxon>
        <taxon>Bacilli</taxon>
        <taxon>Bacillales</taxon>
        <taxon>Paenibacillaceae</taxon>
        <taxon>Cohnella</taxon>
    </lineage>
</organism>
<dbReference type="GO" id="GO:0008422">
    <property type="term" value="F:beta-glucosidase activity"/>
    <property type="evidence" value="ECO:0007669"/>
    <property type="project" value="TreeGrafter"/>
</dbReference>
<dbReference type="Proteomes" id="UP001153404">
    <property type="component" value="Unassembled WGS sequence"/>
</dbReference>
<keyword evidence="3" id="KW-0136">Cellulose degradation</keyword>
<dbReference type="SUPFAM" id="SSF51445">
    <property type="entry name" value="(Trans)glycosidases"/>
    <property type="match status" value="1"/>
</dbReference>
<reference evidence="9" key="1">
    <citation type="submission" date="2022-10" db="EMBL/GenBank/DDBJ databases">
        <title>Comparative genomic analysis of Cohnella hashimotonis sp. nov., isolated from the International Space Station.</title>
        <authorList>
            <person name="Simpson A."/>
            <person name="Venkateswaran K."/>
        </authorList>
    </citation>
    <scope>NUCLEOTIDE SEQUENCE</scope>
    <source>
        <strain evidence="9">DSM 28161</strain>
    </source>
</reference>
<keyword evidence="4" id="KW-0119">Carbohydrate metabolism</keyword>
<dbReference type="GO" id="GO:0030245">
    <property type="term" value="P:cellulose catabolic process"/>
    <property type="evidence" value="ECO:0007669"/>
    <property type="project" value="UniProtKB-KW"/>
</dbReference>
<sequence length="1691" mass="179948">MKKFARLCGGSLFVFIAAIGLALAGNGTASAATSKTDSIFSFDSTTGWWGDAALSLNTSGQKEGAGYFSESGSIVAGNLSAPVDVSEAQAFKLWVYISDASKLIATGPQLYLEFSHVENVPLQTAQWTADGLQTGWNEVVFYMADAAISNTKLHAIRFVRIRIDATAPVTFGLDDLRQVKPVSPTVKRIDAFETLTGHWGTGTLTLETANAPQGDAYVKVSTPDANNSYVIAGEWQATDLGAYAADGVLKLDVYVEDAAKLVSTGPNHGAVELHDSGSGVIVWDDFSSGLTTGWNELTLPLSQAASSTADLSDIVSFRFFQTTTAAGTSFGADDLRILNADAADHVVQMFPFDTTSGWWGDGTLNLATTGQKEGGGFVTTQDGNVIAGNLASTVDVSRAEALKLWVYISNARKLAASGPQLYFDITHTESAPLNTTTWTASSLQTGWNELTFRLADGASAGTDLSAIKFIHIRAVTTGTLVFGVDDLRVVDRIEPTATALGEFESLDGLTGSGTLALVSGGAPQGDGYVKVTAPDTSGAYVVAGTLPDVDLRSYLAGGIVKVSVYVEDAAKLAAGLNQGGIELHDAASGVIAWDDISSQLVTGWNALTLSVAQATRNTADWSNIVSFRFYQHTTATGTYFAIDHLRILNADYVEPRYANALRQLDATTLLGAQSFKGSSIYSTGGWKIRGIAVEKPGIHLAGTGVLEVSSLDDKVGLSKTFSNTDFSEYANGGYVYLWLYVSNPANIAGGQLELTSSTIPDYAETSWELDQLNLTAGWNELALPVASADGSDDANWSAINYFGIHAEVTAPTTLKLEGVYLGTAADLPTIGNTKPVAPRKPYQIDNMDSKKDWSGSTMSLVTTGAPEGKGYLSSTAVAAGYINFQKHYVTNAWAVNTFRKDLQEYKDSLIHLSVYVSDASKITGGQIELTSSAQADVNEVHWGELGTDIPLANGWNHLTLRFDKGVFTGNAPDLASLNCFRLYVYSTGAVTVGIDNLYAGTTTAPGTLTFDKGHASATGTAPTAISLLPGGRVALPASPFARSGYAFAGWSDGSKTYLPGAYYTLQSSDATLTAQWTALGDPLLANAVEAWALDDGGLSGIVRSELAGGTAAASHYGVWLNNATFGKVLDFSIAESYVSADADLASELSSGEFSVAAWIMAPVREEDDRTILASGNIKLYLDADGRLSVDSGAGTAVMSSTNLADGLWHHVLISYGSGTLKGYIDGTSAYSGTLSAGSVSLGDGVVIGANASHGESFDGSMAELRIYDAVKLPSQVTSAVIDTADNTPAAPALDLKKGVVIDRRQYWNWNPYDYERSIVAPQDIANIKALGFDHVKVLITPNWLIDNEGALIEERMAFIGTVLDEVAAQGFKAILCVHPEEGFKGAYMGGADKAAVEANLQPLLKWYGDFASYVAERWSADTVAIQLMTEPNSNSTAVSWDWIADRTWGAVRNAAPDHTIVTSSDASGNLERLKLMSPATDSNLIYSFTTYEPYTIGFNTLQSISNEYWKYMKEIPYPAPTGLTAQQKEDLVDDIVADVPSNLQSAARGAVSAYLDATSDSGMPNSYPGLTYGYDWHLARASSLNDWRMRYGGNIHIMSVEFGAMDGQTPVELFEANQGTGNSDATRIQLIEDFRKSFEAYDIGWSYWSYNESFTLLKPGDRKGLITASLHPDAFGQKVDSALVEALLGDD</sequence>
<dbReference type="GO" id="GO:0005576">
    <property type="term" value="C:extracellular region"/>
    <property type="evidence" value="ECO:0007669"/>
    <property type="project" value="TreeGrafter"/>
</dbReference>
<evidence type="ECO:0000259" key="8">
    <source>
        <dbReference type="Pfam" id="PF00150"/>
    </source>
</evidence>
<name>A0A9X4QW21_9BACL</name>
<dbReference type="RefSeq" id="WP_277538478.1">
    <property type="nucleotide sequence ID" value="NZ_JAPDIA010000009.1"/>
</dbReference>
<evidence type="ECO:0000256" key="2">
    <source>
        <dbReference type="ARBA" id="ARBA00022801"/>
    </source>
</evidence>
<keyword evidence="6" id="KW-0624">Polysaccharide degradation</keyword>